<dbReference type="PROSITE" id="PS50850">
    <property type="entry name" value="MFS"/>
    <property type="match status" value="1"/>
</dbReference>
<keyword evidence="2" id="KW-1003">Cell membrane</keyword>
<dbReference type="EMBL" id="CP046172">
    <property type="protein sequence ID" value="QIS14701.1"/>
    <property type="molecule type" value="Genomic_DNA"/>
</dbReference>
<dbReference type="PANTHER" id="PTHR43124">
    <property type="entry name" value="PURINE EFFLUX PUMP PBUE"/>
    <property type="match status" value="1"/>
</dbReference>
<feature type="transmembrane region" description="Helical" evidence="6">
    <location>
        <begin position="21"/>
        <end position="41"/>
    </location>
</feature>
<evidence type="ECO:0000256" key="3">
    <source>
        <dbReference type="ARBA" id="ARBA00022692"/>
    </source>
</evidence>
<feature type="transmembrane region" description="Helical" evidence="6">
    <location>
        <begin position="347"/>
        <end position="368"/>
    </location>
</feature>
<feature type="transmembrane region" description="Helical" evidence="6">
    <location>
        <begin position="374"/>
        <end position="395"/>
    </location>
</feature>
<name>A0A6G9YND9_9NOCA</name>
<evidence type="ECO:0000256" key="5">
    <source>
        <dbReference type="ARBA" id="ARBA00023136"/>
    </source>
</evidence>
<keyword evidence="3 6" id="KW-0812">Transmembrane</keyword>
<dbReference type="KEGG" id="nah:F5544_34340"/>
<evidence type="ECO:0000256" key="2">
    <source>
        <dbReference type="ARBA" id="ARBA00022475"/>
    </source>
</evidence>
<dbReference type="GO" id="GO:0005886">
    <property type="term" value="C:plasma membrane"/>
    <property type="evidence" value="ECO:0007669"/>
    <property type="project" value="UniProtKB-SubCell"/>
</dbReference>
<proteinExistence type="predicted"/>
<feature type="transmembrane region" description="Helical" evidence="6">
    <location>
        <begin position="287"/>
        <end position="304"/>
    </location>
</feature>
<evidence type="ECO:0000256" key="4">
    <source>
        <dbReference type="ARBA" id="ARBA00022989"/>
    </source>
</evidence>
<protein>
    <submittedName>
        <fullName evidence="8">MFS transporter</fullName>
    </submittedName>
</protein>
<dbReference type="Pfam" id="PF07690">
    <property type="entry name" value="MFS_1"/>
    <property type="match status" value="1"/>
</dbReference>
<keyword evidence="9" id="KW-1185">Reference proteome</keyword>
<dbReference type="InterPro" id="IPR036259">
    <property type="entry name" value="MFS_trans_sf"/>
</dbReference>
<dbReference type="Proteomes" id="UP000503540">
    <property type="component" value="Chromosome"/>
</dbReference>
<dbReference type="Gene3D" id="1.20.1250.20">
    <property type="entry name" value="MFS general substrate transporter like domains"/>
    <property type="match status" value="1"/>
</dbReference>
<dbReference type="InterPro" id="IPR050189">
    <property type="entry name" value="MFS_Efflux_Transporters"/>
</dbReference>
<evidence type="ECO:0000313" key="9">
    <source>
        <dbReference type="Proteomes" id="UP000503540"/>
    </source>
</evidence>
<feature type="transmembrane region" description="Helical" evidence="6">
    <location>
        <begin position="147"/>
        <end position="172"/>
    </location>
</feature>
<dbReference type="CDD" id="cd17324">
    <property type="entry name" value="MFS_NepI_like"/>
    <property type="match status" value="1"/>
</dbReference>
<feature type="transmembrane region" description="Helical" evidence="6">
    <location>
        <begin position="120"/>
        <end position="140"/>
    </location>
</feature>
<feature type="transmembrane region" description="Helical" evidence="6">
    <location>
        <begin position="254"/>
        <end position="275"/>
    </location>
</feature>
<feature type="transmembrane region" description="Helical" evidence="6">
    <location>
        <begin position="178"/>
        <end position="198"/>
    </location>
</feature>
<comment type="subcellular location">
    <subcellularLocation>
        <location evidence="1">Cell membrane</location>
        <topology evidence="1">Multi-pass membrane protein</topology>
    </subcellularLocation>
</comment>
<organism evidence="8 9">
    <name type="scientific">Nocardia arthritidis</name>
    <dbReference type="NCBI Taxonomy" id="228602"/>
    <lineage>
        <taxon>Bacteria</taxon>
        <taxon>Bacillati</taxon>
        <taxon>Actinomycetota</taxon>
        <taxon>Actinomycetes</taxon>
        <taxon>Mycobacteriales</taxon>
        <taxon>Nocardiaceae</taxon>
        <taxon>Nocardia</taxon>
    </lineage>
</organism>
<feature type="transmembrane region" description="Helical" evidence="6">
    <location>
        <begin position="219"/>
        <end position="242"/>
    </location>
</feature>
<dbReference type="PANTHER" id="PTHR43124:SF3">
    <property type="entry name" value="CHLORAMPHENICOL EFFLUX PUMP RV0191"/>
    <property type="match status" value="1"/>
</dbReference>
<feature type="transmembrane region" description="Helical" evidence="6">
    <location>
        <begin position="89"/>
        <end position="108"/>
    </location>
</feature>
<gene>
    <name evidence="8" type="ORF">F5544_34340</name>
</gene>
<sequence>MTDLRERVDAPPVPGHSIRRGWLGVGTLAVGTFTVVTSEMLPVGLLTPMRHDLNISEGTAGLAMTETGLVAAISAPLLTAALSRFDRRWVMTGLMAVLILGNVTAAAAPNFGVLTVGRVLVGLGMGGVWSLAAGLAARLVPENRTATAVSVVFSGIAIASVLGIPAGAYLGAVAGWRAAFLVTAGLAVVLLVAMPAVLPPLRAQGDVALRGVFGLAGNPALRTGLLIVAFLVAGHFAAYTYVRPVLEDVTGADAGLIGSLLLVYGIAGIAGNFVAGPRASRRPRATLLAISGVLGVAVLLLPMLGGTALIAGVFIVIWGIAYGGVSVSTLTWAMLSEPGARDGAASLLTAVFNFAIAAGALLGGLAANGLGSSAAMWLGGALAIAAVLTTAFGTAPARN</sequence>
<dbReference type="AlphaFoldDB" id="A0A6G9YND9"/>
<evidence type="ECO:0000259" key="7">
    <source>
        <dbReference type="PROSITE" id="PS50850"/>
    </source>
</evidence>
<dbReference type="InterPro" id="IPR011701">
    <property type="entry name" value="MFS"/>
</dbReference>
<evidence type="ECO:0000256" key="1">
    <source>
        <dbReference type="ARBA" id="ARBA00004651"/>
    </source>
</evidence>
<feature type="transmembrane region" description="Helical" evidence="6">
    <location>
        <begin position="310"/>
        <end position="335"/>
    </location>
</feature>
<evidence type="ECO:0000313" key="8">
    <source>
        <dbReference type="EMBL" id="QIS14701.1"/>
    </source>
</evidence>
<evidence type="ECO:0000256" key="6">
    <source>
        <dbReference type="SAM" id="Phobius"/>
    </source>
</evidence>
<feature type="transmembrane region" description="Helical" evidence="6">
    <location>
        <begin position="61"/>
        <end position="82"/>
    </location>
</feature>
<keyword evidence="4 6" id="KW-1133">Transmembrane helix</keyword>
<accession>A0A6G9YND9</accession>
<dbReference type="RefSeq" id="WP_167477066.1">
    <property type="nucleotide sequence ID" value="NZ_CP046172.1"/>
</dbReference>
<reference evidence="8 9" key="1">
    <citation type="journal article" date="2019" name="ACS Chem. Biol.">
        <title>Identification and Mobilization of a Cryptic Antibiotic Biosynthesis Gene Locus from a Human-Pathogenic Nocardia Isolate.</title>
        <authorList>
            <person name="Herisse M."/>
            <person name="Ishida K."/>
            <person name="Porter J.L."/>
            <person name="Howden B."/>
            <person name="Hertweck C."/>
            <person name="Stinear T.P."/>
            <person name="Pidot S.J."/>
        </authorList>
    </citation>
    <scope>NUCLEOTIDE SEQUENCE [LARGE SCALE GENOMIC DNA]</scope>
    <source>
        <strain evidence="8 9">AUSMDU00012717</strain>
    </source>
</reference>
<dbReference type="GO" id="GO:0022857">
    <property type="term" value="F:transmembrane transporter activity"/>
    <property type="evidence" value="ECO:0007669"/>
    <property type="project" value="InterPro"/>
</dbReference>
<keyword evidence="5 6" id="KW-0472">Membrane</keyword>
<dbReference type="SUPFAM" id="SSF103473">
    <property type="entry name" value="MFS general substrate transporter"/>
    <property type="match status" value="1"/>
</dbReference>
<dbReference type="InterPro" id="IPR020846">
    <property type="entry name" value="MFS_dom"/>
</dbReference>
<feature type="domain" description="Major facilitator superfamily (MFS) profile" evidence="7">
    <location>
        <begin position="24"/>
        <end position="398"/>
    </location>
</feature>